<dbReference type="AlphaFoldDB" id="A0A7S3LEJ5"/>
<evidence type="ECO:0000313" key="1">
    <source>
        <dbReference type="EMBL" id="CAE0419844.1"/>
    </source>
</evidence>
<dbReference type="EMBL" id="HBIM01022398">
    <property type="protein sequence ID" value="CAE0419844.1"/>
    <property type="molecule type" value="Transcribed_RNA"/>
</dbReference>
<reference evidence="1" key="1">
    <citation type="submission" date="2021-01" db="EMBL/GenBank/DDBJ databases">
        <authorList>
            <person name="Corre E."/>
            <person name="Pelletier E."/>
            <person name="Niang G."/>
            <person name="Scheremetjew M."/>
            <person name="Finn R."/>
            <person name="Kale V."/>
            <person name="Holt S."/>
            <person name="Cochrane G."/>
            <person name="Meng A."/>
            <person name="Brown T."/>
            <person name="Cohen L."/>
        </authorList>
    </citation>
    <scope>NUCLEOTIDE SEQUENCE</scope>
    <source>
        <strain evidence="1">CCMP127</strain>
    </source>
</reference>
<protein>
    <submittedName>
        <fullName evidence="1">Uncharacterized protein</fullName>
    </submittedName>
</protein>
<gene>
    <name evidence="1" type="ORF">ACOF00016_LOCUS16640</name>
</gene>
<name>A0A7S3LEJ5_9STRA</name>
<sequence>MTLCFVPLVWAMEKEQLQKYNNLLVNLFLQTDIVFLDREIKTRKQAFGIEIYDLMEDLESNDNMAVQDKESKIRAAFDAARKDIAVIQAKKECKKEEMAVLEAESGVDSAGMNYDIPPSDGVVINNDHPSQMRA</sequence>
<accession>A0A7S3LEJ5</accession>
<proteinExistence type="predicted"/>
<organism evidence="1">
    <name type="scientific">Amphora coffeiformis</name>
    <dbReference type="NCBI Taxonomy" id="265554"/>
    <lineage>
        <taxon>Eukaryota</taxon>
        <taxon>Sar</taxon>
        <taxon>Stramenopiles</taxon>
        <taxon>Ochrophyta</taxon>
        <taxon>Bacillariophyta</taxon>
        <taxon>Bacillariophyceae</taxon>
        <taxon>Bacillariophycidae</taxon>
        <taxon>Thalassiophysales</taxon>
        <taxon>Catenulaceae</taxon>
        <taxon>Amphora</taxon>
    </lineage>
</organism>